<sequence length="209" mass="24401">MNEAWYDKLDEINHNDAEKPMITLGLLSFGVLAPFYVAYRKQQQEEPQEQSPLNKDEHQILYPPYSFLFGGSDKVLEEILPKNEKLMNYRWDCFENAATKGYAKSVVENRFLVNSSATIDTKIQQLRRERCSRMERFVDSWSTEAEYIDRVLFRKCNKESSNPDIFEKYNVKSLPTFLFIKNNEQVALLTTGDPVQIETAINDHLNGKK</sequence>
<dbReference type="Gene3D" id="3.40.30.10">
    <property type="entry name" value="Glutaredoxin"/>
    <property type="match status" value="1"/>
</dbReference>
<keyword evidence="1" id="KW-1133">Transmembrane helix</keyword>
<proteinExistence type="predicted"/>
<dbReference type="InterPro" id="IPR036249">
    <property type="entry name" value="Thioredoxin-like_sf"/>
</dbReference>
<accession>A0A814XVM6</accession>
<dbReference type="SUPFAM" id="SSF52833">
    <property type="entry name" value="Thioredoxin-like"/>
    <property type="match status" value="1"/>
</dbReference>
<evidence type="ECO:0008006" key="4">
    <source>
        <dbReference type="Google" id="ProtNLM"/>
    </source>
</evidence>
<keyword evidence="1" id="KW-0472">Membrane</keyword>
<name>A0A814XVM6_9BILA</name>
<reference evidence="2" key="1">
    <citation type="submission" date="2021-02" db="EMBL/GenBank/DDBJ databases">
        <authorList>
            <person name="Nowell W R."/>
        </authorList>
    </citation>
    <scope>NUCLEOTIDE SEQUENCE</scope>
</reference>
<protein>
    <recommendedName>
        <fullName evidence="4">Thioredoxin-like fold domain-containing protein</fullName>
    </recommendedName>
</protein>
<organism evidence="2 3">
    <name type="scientific">Rotaria sordida</name>
    <dbReference type="NCBI Taxonomy" id="392033"/>
    <lineage>
        <taxon>Eukaryota</taxon>
        <taxon>Metazoa</taxon>
        <taxon>Spiralia</taxon>
        <taxon>Gnathifera</taxon>
        <taxon>Rotifera</taxon>
        <taxon>Eurotatoria</taxon>
        <taxon>Bdelloidea</taxon>
        <taxon>Philodinida</taxon>
        <taxon>Philodinidae</taxon>
        <taxon>Rotaria</taxon>
    </lineage>
</organism>
<dbReference type="AlphaFoldDB" id="A0A814XVM6"/>
<dbReference type="EMBL" id="CAJNOH010001468">
    <property type="protein sequence ID" value="CAF1220963.1"/>
    <property type="molecule type" value="Genomic_DNA"/>
</dbReference>
<evidence type="ECO:0000313" key="2">
    <source>
        <dbReference type="EMBL" id="CAF1220963.1"/>
    </source>
</evidence>
<gene>
    <name evidence="2" type="ORF">PYM288_LOCUS25874</name>
</gene>
<feature type="transmembrane region" description="Helical" evidence="1">
    <location>
        <begin position="20"/>
        <end position="39"/>
    </location>
</feature>
<dbReference type="CDD" id="cd02947">
    <property type="entry name" value="TRX_family"/>
    <property type="match status" value="1"/>
</dbReference>
<evidence type="ECO:0000256" key="1">
    <source>
        <dbReference type="SAM" id="Phobius"/>
    </source>
</evidence>
<comment type="caution">
    <text evidence="2">The sequence shown here is derived from an EMBL/GenBank/DDBJ whole genome shotgun (WGS) entry which is preliminary data.</text>
</comment>
<evidence type="ECO:0000313" key="3">
    <source>
        <dbReference type="Proteomes" id="UP000663854"/>
    </source>
</evidence>
<dbReference type="Proteomes" id="UP000663854">
    <property type="component" value="Unassembled WGS sequence"/>
</dbReference>
<keyword evidence="1" id="KW-0812">Transmembrane</keyword>